<sequence length="66" mass="7528">MFEHPSRDISVEVEGDSYRFGRANRPHTLKQLPPLAIVDMRGDHSTMQVDEYPVEAAAIPEPFDNF</sequence>
<proteinExistence type="predicted"/>
<accession>U4VCX9</accession>
<gene>
    <name evidence="1" type="ORF">Q644_14255</name>
</gene>
<evidence type="ECO:0000313" key="1">
    <source>
        <dbReference type="EMBL" id="ERM02903.1"/>
    </source>
</evidence>
<reference evidence="1 2" key="1">
    <citation type="journal article" date="2014" name="FEMS Microbiol. Lett.">
        <title>Genome sequencing analysis reveals virulence-related gene content of Ochrobactrum intermedium strain 229E, a urease-positive strain isolated from the human gastric niche.</title>
        <authorList>
            <person name="Kulkarni G.J."/>
            <person name="Shetty S."/>
            <person name="Dharne M.S."/>
            <person name="Shouche Y.S."/>
        </authorList>
    </citation>
    <scope>NUCLEOTIDE SEQUENCE [LARGE SCALE GENOMIC DNA]</scope>
    <source>
        <strain evidence="1 2">229E</strain>
    </source>
</reference>
<name>U4VCX9_9HYPH</name>
<dbReference type="EMBL" id="ASXJ01000053">
    <property type="protein sequence ID" value="ERM02903.1"/>
    <property type="molecule type" value="Genomic_DNA"/>
</dbReference>
<protein>
    <submittedName>
        <fullName evidence="1">Uncharacterized protein</fullName>
    </submittedName>
</protein>
<dbReference type="AlphaFoldDB" id="U4VCX9"/>
<evidence type="ECO:0000313" key="2">
    <source>
        <dbReference type="Proteomes" id="UP000016842"/>
    </source>
</evidence>
<organism evidence="1 2">
    <name type="scientific">Brucella intermedia 229E</name>
    <dbReference type="NCBI Taxonomy" id="1337887"/>
    <lineage>
        <taxon>Bacteria</taxon>
        <taxon>Pseudomonadati</taxon>
        <taxon>Pseudomonadota</taxon>
        <taxon>Alphaproteobacteria</taxon>
        <taxon>Hyphomicrobiales</taxon>
        <taxon>Brucellaceae</taxon>
        <taxon>Brucella/Ochrobactrum group</taxon>
        <taxon>Brucella</taxon>
    </lineage>
</organism>
<dbReference type="Proteomes" id="UP000016842">
    <property type="component" value="Unassembled WGS sequence"/>
</dbReference>
<comment type="caution">
    <text evidence="1">The sequence shown here is derived from an EMBL/GenBank/DDBJ whole genome shotgun (WGS) entry which is preliminary data.</text>
</comment>